<dbReference type="PANTHER" id="PTHR47117">
    <property type="entry name" value="STAR-RELATED LIPID TRANSFER PROTEIN 9"/>
    <property type="match status" value="1"/>
</dbReference>
<evidence type="ECO:0000256" key="3">
    <source>
        <dbReference type="ARBA" id="ARBA00022701"/>
    </source>
</evidence>
<dbReference type="SMART" id="SM00129">
    <property type="entry name" value="KISc"/>
    <property type="match status" value="1"/>
</dbReference>
<gene>
    <name evidence="12" type="ORF">ABMA27_006525</name>
</gene>
<evidence type="ECO:0000256" key="7">
    <source>
        <dbReference type="ARBA" id="ARBA00023175"/>
    </source>
</evidence>
<evidence type="ECO:0000259" key="11">
    <source>
        <dbReference type="PROSITE" id="PS50067"/>
    </source>
</evidence>
<dbReference type="SUPFAM" id="SSF49879">
    <property type="entry name" value="SMAD/FHA domain"/>
    <property type="match status" value="1"/>
</dbReference>
<dbReference type="Pfam" id="PF12423">
    <property type="entry name" value="KIF1B"/>
    <property type="match status" value="1"/>
</dbReference>
<keyword evidence="5 9" id="KW-0067">ATP-binding</keyword>
<accession>A0ABR3IJG9</accession>
<name>A0ABR3IJG9_LOXSC</name>
<dbReference type="CDD" id="cd01365">
    <property type="entry name" value="KISc_KIF1A_KIF1B"/>
    <property type="match status" value="1"/>
</dbReference>
<evidence type="ECO:0000256" key="4">
    <source>
        <dbReference type="ARBA" id="ARBA00022741"/>
    </source>
</evidence>
<dbReference type="InterPro" id="IPR036961">
    <property type="entry name" value="Kinesin_motor_dom_sf"/>
</dbReference>
<dbReference type="Pfam" id="PF12473">
    <property type="entry name" value="DUF3694"/>
    <property type="match status" value="1"/>
</dbReference>
<keyword evidence="7 9" id="KW-0505">Motor protein</keyword>
<dbReference type="SMART" id="SM00240">
    <property type="entry name" value="FHA"/>
    <property type="match status" value="1"/>
</dbReference>
<dbReference type="SUPFAM" id="SSF52540">
    <property type="entry name" value="P-loop containing nucleoside triphosphate hydrolases"/>
    <property type="match status" value="1"/>
</dbReference>
<evidence type="ECO:0000313" key="13">
    <source>
        <dbReference type="Proteomes" id="UP001549920"/>
    </source>
</evidence>
<dbReference type="InterPro" id="IPR032405">
    <property type="entry name" value="Kinesin_assoc"/>
</dbReference>
<dbReference type="InterPro" id="IPR019821">
    <property type="entry name" value="Kinesin_motor_CS"/>
</dbReference>
<dbReference type="Pfam" id="PF00225">
    <property type="entry name" value="Kinesin"/>
    <property type="match status" value="1"/>
</dbReference>
<comment type="caution">
    <text evidence="12">The sequence shown here is derived from an EMBL/GenBank/DDBJ whole genome shotgun (WGS) entry which is preliminary data.</text>
</comment>
<dbReference type="PRINTS" id="PR00380">
    <property type="entry name" value="KINESINHEAVY"/>
</dbReference>
<evidence type="ECO:0000256" key="9">
    <source>
        <dbReference type="PROSITE-ProRule" id="PRU00283"/>
    </source>
</evidence>
<evidence type="ECO:0000256" key="10">
    <source>
        <dbReference type="SAM" id="Coils"/>
    </source>
</evidence>
<proteinExistence type="inferred from homology"/>
<dbReference type="InterPro" id="IPR000253">
    <property type="entry name" value="FHA_dom"/>
</dbReference>
<evidence type="ECO:0000256" key="6">
    <source>
        <dbReference type="ARBA" id="ARBA00023054"/>
    </source>
</evidence>
<feature type="binding site" evidence="9">
    <location>
        <begin position="100"/>
        <end position="107"/>
    </location>
    <ligand>
        <name>ATP</name>
        <dbReference type="ChEBI" id="CHEBI:30616"/>
    </ligand>
</feature>
<comment type="similarity">
    <text evidence="9">Belongs to the TRAFAC class myosin-kinesin ATPase superfamily. Kinesin family.</text>
</comment>
<dbReference type="InterPro" id="IPR027417">
    <property type="entry name" value="P-loop_NTPase"/>
</dbReference>
<dbReference type="CDD" id="cd22706">
    <property type="entry name" value="FHA_KIF13"/>
    <property type="match status" value="1"/>
</dbReference>
<dbReference type="Pfam" id="PF00498">
    <property type="entry name" value="FHA"/>
    <property type="match status" value="1"/>
</dbReference>
<dbReference type="Pfam" id="PF16183">
    <property type="entry name" value="Kinesin_assoc"/>
    <property type="match status" value="1"/>
</dbReference>
<feature type="domain" description="Kinesin motor" evidence="11">
    <location>
        <begin position="5"/>
        <end position="354"/>
    </location>
</feature>
<evidence type="ECO:0000256" key="1">
    <source>
        <dbReference type="ARBA" id="ARBA00004245"/>
    </source>
</evidence>
<dbReference type="InterPro" id="IPR008984">
    <property type="entry name" value="SMAD_FHA_dom_sf"/>
</dbReference>
<reference evidence="12 13" key="1">
    <citation type="submission" date="2024-06" db="EMBL/GenBank/DDBJ databases">
        <title>A chromosome-level genome assembly of beet webworm, Loxostege sticticalis.</title>
        <authorList>
            <person name="Zhang Y."/>
        </authorList>
    </citation>
    <scope>NUCLEOTIDE SEQUENCE [LARGE SCALE GENOMIC DNA]</scope>
    <source>
        <strain evidence="12">AQ026</strain>
        <tissue evidence="12">Whole body</tissue>
    </source>
</reference>
<dbReference type="InterPro" id="IPR001752">
    <property type="entry name" value="Kinesin_motor_dom"/>
</dbReference>
<feature type="coiled-coil region" evidence="10">
    <location>
        <begin position="586"/>
        <end position="618"/>
    </location>
</feature>
<keyword evidence="13" id="KW-1185">Reference proteome</keyword>
<keyword evidence="3" id="KW-0493">Microtubule</keyword>
<comment type="subcellular location">
    <subcellularLocation>
        <location evidence="1">Cytoplasm</location>
        <location evidence="1">Cytoskeleton</location>
    </subcellularLocation>
</comment>
<dbReference type="PROSITE" id="PS00411">
    <property type="entry name" value="KINESIN_MOTOR_1"/>
    <property type="match status" value="1"/>
</dbReference>
<evidence type="ECO:0000256" key="5">
    <source>
        <dbReference type="ARBA" id="ARBA00022840"/>
    </source>
</evidence>
<dbReference type="Proteomes" id="UP001549920">
    <property type="component" value="Unassembled WGS sequence"/>
</dbReference>
<dbReference type="Gene3D" id="3.40.850.10">
    <property type="entry name" value="Kinesin motor domain"/>
    <property type="match status" value="1"/>
</dbReference>
<keyword evidence="2" id="KW-0963">Cytoplasm</keyword>
<evidence type="ECO:0000313" key="12">
    <source>
        <dbReference type="EMBL" id="KAL0901229.1"/>
    </source>
</evidence>
<dbReference type="Gene3D" id="6.10.250.2520">
    <property type="match status" value="1"/>
</dbReference>
<dbReference type="InterPro" id="IPR022164">
    <property type="entry name" value="Kinesin-like"/>
</dbReference>
<evidence type="ECO:0000256" key="8">
    <source>
        <dbReference type="ARBA" id="ARBA00023212"/>
    </source>
</evidence>
<evidence type="ECO:0000256" key="2">
    <source>
        <dbReference type="ARBA" id="ARBA00022490"/>
    </source>
</evidence>
<keyword evidence="4 9" id="KW-0547">Nucleotide-binding</keyword>
<dbReference type="InterPro" id="IPR022140">
    <property type="entry name" value="Kinesin-like_KIF1-typ"/>
</dbReference>
<sequence length="1062" mass="118799">MASDKIKVAVRVRPFNRRELELGTQCVVEMEGQQTVLQYPQSAHEKERKQPKTFAFDHCFYSLEAGLPNFASQKTVFECLGRDILDNAFDGYNACIFAYGQTGSGKSYTMMGAPGADEGGIIPRLCNALFERIDVLQNPPALTYKVEVSYMEIYNERVHDLLDPETSRRSLRVREHAVLGPYVDGLSQLAVASFQDIDNLMTEGNKSRTVAATNMNSESSRSHAVFSVVLTQTLCDAATGVTGEKVARLSLVDLAGSERAVKTGAVGDRLKEGSNINKSLTTLGLVISKLADQSSGKPNKDKFVPYRDSVLTWLLKDNLGGNSKTVMVATISPAADNYEETLSTLRYADRAKRIVNHAVVNEDPNARIIRELRQEVEALKEMLKHATGSPVGEDVHEQLAQSEHLMKEMSRTWEEKLVETGRIQSERQHALEKMGISVQASGIKVEKNKYYLVNLNADPSLNELLVYYLKERTLVGADSSADIQLSGLGIQPQHCQLIVEGGGLNMEPLNGARCFVNGTPVVTSVRLGHADRILWGNHHFFRVNCPKTTTAAASEPQTPAQPIDYNFARDEIMLNELSNDPIQTAISRLEKQHEEDKQVALEKQRQEYERQFQQLRNILSPSTPYPPYSYDPLKLGKMTACTPTTAARVERWAAERDDTFKRSLGRLKADILRANALVQEANFLAEEMRRNTRFSVTLQIPPQNLSPNRKRGAFVSEPAIMVKRPGRGGQVWSMEKLDNKLVDMRDMYEDWRRRQQKSPDADVEEELNDKALDPFYESQENHNLIGVANVFLEALFHDVTLDYHTPIISQQGEVAGRLQVELSRVSGQFPQDRICEAASDSSGDMRDDDDPVDQTTQQVTIRVAIKQATGLPPSLSHFVFCQYSLCGGEPVVVPPHVSADTPPPAPPIAPASPRHQPQVTFRFDHRQDFTLPLTEEFIEHCAEGALSIEVWGHRSAGFSRGRGNWEVEQQQLAKARSLADRWAELTRKIELWVEIHELNDQGEYAPVEVTRRDDMLTGGVYQLRQGQQRRVAVRVRPAHNSGTLPIICQHIVSVEVGSVSVR</sequence>
<dbReference type="EMBL" id="JBEUOH010000002">
    <property type="protein sequence ID" value="KAL0901229.1"/>
    <property type="molecule type" value="Genomic_DNA"/>
</dbReference>
<dbReference type="Gene3D" id="2.60.200.20">
    <property type="match status" value="1"/>
</dbReference>
<dbReference type="PROSITE" id="PS50067">
    <property type="entry name" value="KINESIN_MOTOR_2"/>
    <property type="match status" value="1"/>
</dbReference>
<keyword evidence="6 10" id="KW-0175">Coiled coil</keyword>
<organism evidence="12 13">
    <name type="scientific">Loxostege sticticalis</name>
    <name type="common">Beet webworm moth</name>
    <dbReference type="NCBI Taxonomy" id="481309"/>
    <lineage>
        <taxon>Eukaryota</taxon>
        <taxon>Metazoa</taxon>
        <taxon>Ecdysozoa</taxon>
        <taxon>Arthropoda</taxon>
        <taxon>Hexapoda</taxon>
        <taxon>Insecta</taxon>
        <taxon>Pterygota</taxon>
        <taxon>Neoptera</taxon>
        <taxon>Endopterygota</taxon>
        <taxon>Lepidoptera</taxon>
        <taxon>Glossata</taxon>
        <taxon>Ditrysia</taxon>
        <taxon>Pyraloidea</taxon>
        <taxon>Crambidae</taxon>
        <taxon>Pyraustinae</taxon>
        <taxon>Loxostege</taxon>
    </lineage>
</organism>
<keyword evidence="8" id="KW-0206">Cytoskeleton</keyword>
<protein>
    <recommendedName>
        <fullName evidence="11">Kinesin motor domain-containing protein</fullName>
    </recommendedName>
</protein>